<dbReference type="EMBL" id="AP022314">
    <property type="protein sequence ID" value="BBU20945.1"/>
    <property type="molecule type" value="Genomic_DNA"/>
</dbReference>
<reference evidence="2 3" key="1">
    <citation type="submission" date="2019-12" db="EMBL/GenBank/DDBJ databases">
        <title>Complete genome sequence of Mycolicibacterium xenopi str. JCM15661T.</title>
        <authorList>
            <person name="Yoshida M."/>
            <person name="Fukano H."/>
            <person name="Asakura T."/>
            <person name="Hoshino Y."/>
        </authorList>
    </citation>
    <scope>NUCLEOTIDE SEQUENCE [LARGE SCALE GENOMIC DNA]</scope>
    <source>
        <strain evidence="2 3">JCM 15661T</strain>
    </source>
</reference>
<gene>
    <name evidence="2" type="ORF">MYXE_07340</name>
</gene>
<dbReference type="GO" id="GO:0006508">
    <property type="term" value="P:proteolysis"/>
    <property type="evidence" value="ECO:0007669"/>
    <property type="project" value="UniProtKB-KW"/>
</dbReference>
<name>A0AAD1GY39_MYCXE</name>
<dbReference type="GO" id="GO:0004175">
    <property type="term" value="F:endopeptidase activity"/>
    <property type="evidence" value="ECO:0007669"/>
    <property type="project" value="UniProtKB-ARBA"/>
</dbReference>
<dbReference type="InterPro" id="IPR015837">
    <property type="entry name" value="UCP026622_CAAX_protease"/>
</dbReference>
<protein>
    <submittedName>
        <fullName evidence="2">CAAX protease family protein</fullName>
    </submittedName>
</protein>
<evidence type="ECO:0000313" key="2">
    <source>
        <dbReference type="EMBL" id="BBU20945.1"/>
    </source>
</evidence>
<dbReference type="KEGG" id="mxe:MYXE_07340"/>
<evidence type="ECO:0000313" key="3">
    <source>
        <dbReference type="Proteomes" id="UP000464624"/>
    </source>
</evidence>
<dbReference type="Pfam" id="PF02517">
    <property type="entry name" value="Rce1-like"/>
    <property type="match status" value="1"/>
</dbReference>
<proteinExistence type="predicted"/>
<sequence length="210" mass="21530">MHDSSFERLRALLLATALVGSSFVVPRIPMRWRVPAQAGGGALLALLTGSRIGLSPPRLWAGLRWGVVAGAAAATAVAVTAPVPVVRLSMSARPLPRSAPAWLGVQIPVGTVWAEEAAFRAALATAATRGFGNTGGRLVQAVAFGLSHIADARAAGQPVGPTILVTGVAGWLFGWLADRSGSLAAPILTHLAINETAAAAALTIQRRSRS</sequence>
<feature type="domain" description="CAAX prenyl protease 2/Lysostaphin resistance protein A-like" evidence="1">
    <location>
        <begin position="100"/>
        <end position="194"/>
    </location>
</feature>
<dbReference type="GO" id="GO:0080120">
    <property type="term" value="P:CAAX-box protein maturation"/>
    <property type="evidence" value="ECO:0007669"/>
    <property type="project" value="UniProtKB-ARBA"/>
</dbReference>
<keyword evidence="2" id="KW-0378">Hydrolase</keyword>
<dbReference type="Proteomes" id="UP000464624">
    <property type="component" value="Chromosome"/>
</dbReference>
<dbReference type="RefSeq" id="WP_003923252.1">
    <property type="nucleotide sequence ID" value="NZ_AP022314.1"/>
</dbReference>
<keyword evidence="2" id="KW-0645">Protease</keyword>
<organism evidence="2 3">
    <name type="scientific">Mycobacterium xenopi</name>
    <dbReference type="NCBI Taxonomy" id="1789"/>
    <lineage>
        <taxon>Bacteria</taxon>
        <taxon>Bacillati</taxon>
        <taxon>Actinomycetota</taxon>
        <taxon>Actinomycetes</taxon>
        <taxon>Mycobacteriales</taxon>
        <taxon>Mycobacteriaceae</taxon>
        <taxon>Mycobacterium</taxon>
    </lineage>
</organism>
<accession>A0AAD1GY39</accession>
<dbReference type="InterPro" id="IPR003675">
    <property type="entry name" value="Rce1/LyrA-like_dom"/>
</dbReference>
<dbReference type="AlphaFoldDB" id="A0AAD1GY39"/>
<dbReference type="PIRSF" id="PIRSF026622">
    <property type="entry name" value="Proteas_026622"/>
    <property type="match status" value="1"/>
</dbReference>
<evidence type="ECO:0000259" key="1">
    <source>
        <dbReference type="Pfam" id="PF02517"/>
    </source>
</evidence>